<evidence type="ECO:0000256" key="2">
    <source>
        <dbReference type="ARBA" id="ARBA00018700"/>
    </source>
</evidence>
<dbReference type="AlphaFoldDB" id="A0A077DIB9"/>
<comment type="subunit">
    <text evidence="9">Heterodimer of an alpha and a beta chain.</text>
</comment>
<name>A0A077DIB9_9BURK</name>
<dbReference type="HOGENOM" id="CLU_105066_2_0_4"/>
<dbReference type="PRINTS" id="PR01727">
    <property type="entry name" value="DNABINDINGHU"/>
</dbReference>
<dbReference type="NCBIfam" id="NF001222">
    <property type="entry name" value="PRK00199.1"/>
    <property type="match status" value="1"/>
</dbReference>
<keyword evidence="7 9" id="KW-0233">DNA recombination</keyword>
<dbReference type="GO" id="GO:0006417">
    <property type="term" value="P:regulation of translation"/>
    <property type="evidence" value="ECO:0007669"/>
    <property type="project" value="UniProtKB-KW"/>
</dbReference>
<dbReference type="GO" id="GO:0005694">
    <property type="term" value="C:chromosome"/>
    <property type="evidence" value="ECO:0007669"/>
    <property type="project" value="InterPro"/>
</dbReference>
<keyword evidence="6 9" id="KW-0804">Transcription</keyword>
<dbReference type="GO" id="GO:0006355">
    <property type="term" value="P:regulation of DNA-templated transcription"/>
    <property type="evidence" value="ECO:0007669"/>
    <property type="project" value="InterPro"/>
</dbReference>
<dbReference type="CDD" id="cd13836">
    <property type="entry name" value="IHF_B"/>
    <property type="match status" value="1"/>
</dbReference>
<evidence type="ECO:0000256" key="7">
    <source>
        <dbReference type="ARBA" id="ARBA00023172"/>
    </source>
</evidence>
<evidence type="ECO:0000256" key="9">
    <source>
        <dbReference type="RuleBase" id="RU003941"/>
    </source>
</evidence>
<dbReference type="GO" id="GO:0005829">
    <property type="term" value="C:cytosol"/>
    <property type="evidence" value="ECO:0007669"/>
    <property type="project" value="TreeGrafter"/>
</dbReference>
<dbReference type="OrthoDB" id="9804203at2"/>
<dbReference type="RefSeq" id="WP_038500151.1">
    <property type="nucleotide sequence ID" value="NZ_AFWK01000016.1"/>
</dbReference>
<sequence>MTKSELIEALSLQFPQFPARDSELAVRVLLDEMINTLADGGRIEVRGFGSFALTHREARMGRNPKSGEPVEVPAKWVPHFKPGKELRQRVDAKFQGK</sequence>
<evidence type="ECO:0000256" key="8">
    <source>
        <dbReference type="RuleBase" id="RU003939"/>
    </source>
</evidence>
<dbReference type="PANTHER" id="PTHR33175:SF5">
    <property type="entry name" value="INTEGRATION HOST FACTOR SUBUNIT BETA"/>
    <property type="match status" value="1"/>
</dbReference>
<dbReference type="Gene3D" id="4.10.520.10">
    <property type="entry name" value="IHF-like DNA-binding proteins"/>
    <property type="match status" value="1"/>
</dbReference>
<dbReference type="GO" id="GO:0003677">
    <property type="term" value="F:DNA binding"/>
    <property type="evidence" value="ECO:0007669"/>
    <property type="project" value="UniProtKB-KW"/>
</dbReference>
<dbReference type="GO" id="GO:0006310">
    <property type="term" value="P:DNA recombination"/>
    <property type="evidence" value="ECO:0007669"/>
    <property type="project" value="UniProtKB-KW"/>
</dbReference>
<dbReference type="InterPro" id="IPR010992">
    <property type="entry name" value="IHF-like_DNA-bd_dom_sf"/>
</dbReference>
<organism evidence="10 11">
    <name type="scientific">Basilea psittacipulmonis DSM 24701</name>
    <dbReference type="NCBI Taxonomy" id="1072685"/>
    <lineage>
        <taxon>Bacteria</taxon>
        <taxon>Pseudomonadati</taxon>
        <taxon>Pseudomonadota</taxon>
        <taxon>Betaproteobacteria</taxon>
        <taxon>Burkholderiales</taxon>
        <taxon>Alcaligenaceae</taxon>
        <taxon>Basilea</taxon>
    </lineage>
</organism>
<reference evidence="10 11" key="1">
    <citation type="journal article" date="2014" name="BMC Genomics">
        <title>A genomic perspective on a new bacterial genus and species from the Alcaligenaceae family, Basilea psittacipulmonis.</title>
        <authorList>
            <person name="Whiteson K.L."/>
            <person name="Hernandez D."/>
            <person name="Lazarevic V."/>
            <person name="Gaia N."/>
            <person name="Farinelli L."/>
            <person name="Francois P."/>
            <person name="Pilo P."/>
            <person name="Frey J."/>
            <person name="Schrenzel J."/>
        </authorList>
    </citation>
    <scope>NUCLEOTIDE SEQUENCE [LARGE SCALE GENOMIC DNA]</scope>
    <source>
        <strain evidence="10 11">DSM 24701</strain>
    </source>
</reference>
<accession>A0A077DIB9</accession>
<evidence type="ECO:0000256" key="6">
    <source>
        <dbReference type="ARBA" id="ARBA00023163"/>
    </source>
</evidence>
<dbReference type="KEGG" id="bpsi:IX83_05925"/>
<keyword evidence="3 9" id="KW-0810">Translation regulation</keyword>
<dbReference type="Pfam" id="PF00216">
    <property type="entry name" value="Bac_DNA_binding"/>
    <property type="match status" value="1"/>
</dbReference>
<keyword evidence="4 9" id="KW-0805">Transcription regulation</keyword>
<dbReference type="InterPro" id="IPR000119">
    <property type="entry name" value="Hist_DNA-bd"/>
</dbReference>
<dbReference type="EMBL" id="CP009238">
    <property type="protein sequence ID" value="AIL32913.1"/>
    <property type="molecule type" value="Genomic_DNA"/>
</dbReference>
<proteinExistence type="inferred from homology"/>
<keyword evidence="11" id="KW-1185">Reference proteome</keyword>
<gene>
    <name evidence="10" type="primary">ihfB</name>
    <name evidence="10" type="ORF">IX83_05925</name>
</gene>
<dbReference type="PANTHER" id="PTHR33175">
    <property type="entry name" value="DNA-BINDING PROTEIN HU"/>
    <property type="match status" value="1"/>
</dbReference>
<dbReference type="NCBIfam" id="TIGR00988">
    <property type="entry name" value="hip"/>
    <property type="match status" value="1"/>
</dbReference>
<dbReference type="SUPFAM" id="SSF47729">
    <property type="entry name" value="IHF-like DNA-binding proteins"/>
    <property type="match status" value="1"/>
</dbReference>
<evidence type="ECO:0000313" key="11">
    <source>
        <dbReference type="Proteomes" id="UP000028945"/>
    </source>
</evidence>
<keyword evidence="5 9" id="KW-0238">DNA-binding</keyword>
<protein>
    <recommendedName>
        <fullName evidence="2 9">Integration host factor subunit beta</fullName>
    </recommendedName>
</protein>
<comment type="similarity">
    <text evidence="1 8">Belongs to the bacterial histone-like protein family.</text>
</comment>
<evidence type="ECO:0000256" key="1">
    <source>
        <dbReference type="ARBA" id="ARBA00010529"/>
    </source>
</evidence>
<dbReference type="Proteomes" id="UP000028945">
    <property type="component" value="Chromosome"/>
</dbReference>
<dbReference type="eggNOG" id="COG0776">
    <property type="taxonomic scope" value="Bacteria"/>
</dbReference>
<dbReference type="STRING" id="1072685.IX83_05925"/>
<evidence type="ECO:0000256" key="5">
    <source>
        <dbReference type="ARBA" id="ARBA00023125"/>
    </source>
</evidence>
<dbReference type="InterPro" id="IPR005685">
    <property type="entry name" value="IHF_beta"/>
</dbReference>
<evidence type="ECO:0000256" key="4">
    <source>
        <dbReference type="ARBA" id="ARBA00023015"/>
    </source>
</evidence>
<evidence type="ECO:0000256" key="3">
    <source>
        <dbReference type="ARBA" id="ARBA00022845"/>
    </source>
</evidence>
<dbReference type="GO" id="GO:0030527">
    <property type="term" value="F:structural constituent of chromatin"/>
    <property type="evidence" value="ECO:0007669"/>
    <property type="project" value="InterPro"/>
</dbReference>
<comment type="function">
    <text evidence="9">This protein is one of the two subunits of integration host factor, a specific DNA-binding protein that functions in genetic recombination as well as in transcriptional and translational control.</text>
</comment>
<dbReference type="SMART" id="SM00411">
    <property type="entry name" value="BHL"/>
    <property type="match status" value="1"/>
</dbReference>
<evidence type="ECO:0000313" key="10">
    <source>
        <dbReference type="EMBL" id="AIL32913.1"/>
    </source>
</evidence>